<dbReference type="AlphaFoldDB" id="A0A081D3D4"/>
<proteinExistence type="predicted"/>
<gene>
    <name evidence="1" type="ORF">RRU01S_39_00090</name>
</gene>
<protein>
    <submittedName>
        <fullName evidence="1">Uncharacterized protein</fullName>
    </submittedName>
</protein>
<accession>A0A081D3D4</accession>
<evidence type="ECO:0000313" key="2">
    <source>
        <dbReference type="Proteomes" id="UP000028701"/>
    </source>
</evidence>
<name>A0A081D3D4_9HYPH</name>
<dbReference type="Proteomes" id="UP000028701">
    <property type="component" value="Unassembled WGS sequence"/>
</dbReference>
<comment type="caution">
    <text evidence="1">The sequence shown here is derived from an EMBL/GenBank/DDBJ whole genome shotgun (WGS) entry which is preliminary data.</text>
</comment>
<dbReference type="EMBL" id="BBJU01000039">
    <property type="protein sequence ID" value="GAK73430.1"/>
    <property type="molecule type" value="Genomic_DNA"/>
</dbReference>
<evidence type="ECO:0000313" key="1">
    <source>
        <dbReference type="EMBL" id="GAK73430.1"/>
    </source>
</evidence>
<organism evidence="1 2">
    <name type="scientific">Agrobacterium rubi TR3 = NBRC 13261</name>
    <dbReference type="NCBI Taxonomy" id="1368415"/>
    <lineage>
        <taxon>Bacteria</taxon>
        <taxon>Pseudomonadati</taxon>
        <taxon>Pseudomonadota</taxon>
        <taxon>Alphaproteobacteria</taxon>
        <taxon>Hyphomicrobiales</taxon>
        <taxon>Rhizobiaceae</taxon>
        <taxon>Rhizobium/Agrobacterium group</taxon>
        <taxon>Agrobacterium</taxon>
    </lineage>
</organism>
<sequence>MTRLNRWTREEAESLIGELLEAAKSQGTQLVKDVDGTFTISFQAGGSGGAGKFLARGGPDAR</sequence>
<dbReference type="RefSeq" id="WP_045232842.1">
    <property type="nucleotide sequence ID" value="NZ_BBJU01000039.1"/>
</dbReference>
<reference evidence="1 2" key="1">
    <citation type="submission" date="2014-08" db="EMBL/GenBank/DDBJ databases">
        <title>Whole genome shotgun sequence of Rhizobium rubi NBRC 13261.</title>
        <authorList>
            <person name="Katano-Makiyama Y."/>
            <person name="Hosoyama A."/>
            <person name="Hashimoto M."/>
            <person name="Hosoyama Y."/>
            <person name="Noguchi M."/>
            <person name="Tsuchikane K."/>
            <person name="Uohara A."/>
            <person name="Ohji S."/>
            <person name="Ichikawa N."/>
            <person name="Kimura A."/>
            <person name="Yamazoe A."/>
            <person name="Fujita N."/>
        </authorList>
    </citation>
    <scope>NUCLEOTIDE SEQUENCE [LARGE SCALE GENOMIC DNA]</scope>
    <source>
        <strain evidence="1 2">NBRC 13261</strain>
    </source>
</reference>